<reference evidence="2 3" key="1">
    <citation type="submission" date="2018-03" db="EMBL/GenBank/DDBJ databases">
        <title>Candida pseudohaemulonii genome assembly and annotation.</title>
        <authorList>
            <person name="Munoz J.F."/>
            <person name="Gade L.G."/>
            <person name="Chow N.A."/>
            <person name="Litvintseva A.P."/>
            <person name="Loparev V.N."/>
            <person name="Cuomo C.A."/>
        </authorList>
    </citation>
    <scope>NUCLEOTIDE SEQUENCE [LARGE SCALE GENOMIC DNA]</scope>
    <source>
        <strain evidence="2 3">B12108</strain>
    </source>
</reference>
<dbReference type="Proteomes" id="UP000241107">
    <property type="component" value="Unassembled WGS sequence"/>
</dbReference>
<dbReference type="GO" id="GO:0008270">
    <property type="term" value="F:zinc ion binding"/>
    <property type="evidence" value="ECO:0007669"/>
    <property type="project" value="InterPro"/>
</dbReference>
<feature type="domain" description="Zn(2)-C6 fungal-type" evidence="1">
    <location>
        <begin position="14"/>
        <end position="44"/>
    </location>
</feature>
<dbReference type="GeneID" id="36565966"/>
<dbReference type="InterPro" id="IPR036864">
    <property type="entry name" value="Zn2-C6_fun-type_DNA-bd_sf"/>
</dbReference>
<dbReference type="GO" id="GO:0001228">
    <property type="term" value="F:DNA-binding transcription activator activity, RNA polymerase II-specific"/>
    <property type="evidence" value="ECO:0007669"/>
    <property type="project" value="TreeGrafter"/>
</dbReference>
<protein>
    <recommendedName>
        <fullName evidence="1">Zn(2)-C6 fungal-type domain-containing protein</fullName>
    </recommendedName>
</protein>
<evidence type="ECO:0000313" key="3">
    <source>
        <dbReference type="Proteomes" id="UP000241107"/>
    </source>
</evidence>
<dbReference type="CDD" id="cd00067">
    <property type="entry name" value="GAL4"/>
    <property type="match status" value="1"/>
</dbReference>
<dbReference type="OrthoDB" id="3546279at2759"/>
<dbReference type="Gene3D" id="4.10.240.10">
    <property type="entry name" value="Zn(2)-C6 fungal-type DNA-binding domain"/>
    <property type="match status" value="1"/>
</dbReference>
<dbReference type="AlphaFoldDB" id="A0A2P7YRP7"/>
<dbReference type="PANTHER" id="PTHR47784">
    <property type="entry name" value="STEROL UPTAKE CONTROL PROTEIN 2"/>
    <property type="match status" value="1"/>
</dbReference>
<keyword evidence="3" id="KW-1185">Reference proteome</keyword>
<dbReference type="VEuPathDB" id="FungiDB:C7M61_002577"/>
<proteinExistence type="predicted"/>
<dbReference type="SUPFAM" id="SSF57701">
    <property type="entry name" value="Zn2/Cys6 DNA-binding domain"/>
    <property type="match status" value="1"/>
</dbReference>
<sequence>MPTTRPKKGLSRKGCLSCKKLKIKCNEALPKCEYCSHTGRRCVYPDIFQVSKGPLSDDVSDYYSLPLAVSSAINTPFEDDAFSESRHFTFQILLGSAANQLQLLRFELRVLRFFNDICLPHFTYNVNKRQVSVWENVVPQYFNDCLLIKLAILATGCLSLMPTMGFQHVIRDGMTEEEVLMELEQVCDQFDVQQLFADETLLEGGEINLFRKASELLAESMNDIQQAMLKLQSPELSQVEKLPYIIGATIGNSLLFGFLGLHPWKLVPLVHFPEDGERRADLLDVASGLKSMILSYIGPLQASDIGELYHNDELALSPRTKIKIVEDLKNQLNDYLLDFSFFEIDLARSNMINTYRDCVKTLEKVCGLTFKFNYPVMLFRWLLLIDHEFVKYVRSQEPFALRLLFVYLCICVHYKFWLFEYSIWRDYAVYYRTRFGPLREFDERLYHYVVTRKKYVLGDNYRSIKDLDVWGDQFDY</sequence>
<dbReference type="EMBL" id="PYFQ01000005">
    <property type="protein sequence ID" value="PSK38642.1"/>
    <property type="molecule type" value="Genomic_DNA"/>
</dbReference>
<dbReference type="RefSeq" id="XP_024713874.1">
    <property type="nucleotide sequence ID" value="XM_024857948.1"/>
</dbReference>
<gene>
    <name evidence="2" type="ORF">C7M61_002577</name>
</gene>
<organism evidence="2 3">
    <name type="scientific">Candidozyma pseudohaemuli</name>
    <dbReference type="NCBI Taxonomy" id="418784"/>
    <lineage>
        <taxon>Eukaryota</taxon>
        <taxon>Fungi</taxon>
        <taxon>Dikarya</taxon>
        <taxon>Ascomycota</taxon>
        <taxon>Saccharomycotina</taxon>
        <taxon>Pichiomycetes</taxon>
        <taxon>Metschnikowiaceae</taxon>
        <taxon>Candidozyma</taxon>
    </lineage>
</organism>
<dbReference type="Pfam" id="PF00172">
    <property type="entry name" value="Zn_clus"/>
    <property type="match status" value="1"/>
</dbReference>
<evidence type="ECO:0000313" key="2">
    <source>
        <dbReference type="EMBL" id="PSK38642.1"/>
    </source>
</evidence>
<dbReference type="PROSITE" id="PS50048">
    <property type="entry name" value="ZN2_CY6_FUNGAL_2"/>
    <property type="match status" value="1"/>
</dbReference>
<dbReference type="STRING" id="418784.A0A2P7YRP7"/>
<dbReference type="SMART" id="SM00066">
    <property type="entry name" value="GAL4"/>
    <property type="match status" value="1"/>
</dbReference>
<dbReference type="InterPro" id="IPR053157">
    <property type="entry name" value="Sterol_Uptake_Regulator"/>
</dbReference>
<dbReference type="InterPro" id="IPR001138">
    <property type="entry name" value="Zn2Cys6_DnaBD"/>
</dbReference>
<evidence type="ECO:0000259" key="1">
    <source>
        <dbReference type="PROSITE" id="PS50048"/>
    </source>
</evidence>
<name>A0A2P7YRP7_9ASCO</name>
<dbReference type="PROSITE" id="PS00463">
    <property type="entry name" value="ZN2_CY6_FUNGAL_1"/>
    <property type="match status" value="1"/>
</dbReference>
<dbReference type="PANTHER" id="PTHR47784:SF5">
    <property type="entry name" value="STEROL UPTAKE CONTROL PROTEIN 2"/>
    <property type="match status" value="1"/>
</dbReference>
<comment type="caution">
    <text evidence="2">The sequence shown here is derived from an EMBL/GenBank/DDBJ whole genome shotgun (WGS) entry which is preliminary data.</text>
</comment>
<accession>A0A2P7YRP7</accession>